<evidence type="ECO:0000313" key="2">
    <source>
        <dbReference type="Proteomes" id="UP000297729"/>
    </source>
</evidence>
<accession>A0A4Y9SAL3</accession>
<dbReference type="RefSeq" id="WP_135202772.1">
    <property type="nucleotide sequence ID" value="NZ_SPVG01000178.1"/>
</dbReference>
<organism evidence="1 2">
    <name type="scientific">Duganella callida</name>
    <dbReference type="NCBI Taxonomy" id="2561932"/>
    <lineage>
        <taxon>Bacteria</taxon>
        <taxon>Pseudomonadati</taxon>
        <taxon>Pseudomonadota</taxon>
        <taxon>Betaproteobacteria</taxon>
        <taxon>Burkholderiales</taxon>
        <taxon>Oxalobacteraceae</taxon>
        <taxon>Telluria group</taxon>
        <taxon>Duganella</taxon>
    </lineage>
</organism>
<dbReference type="OrthoDB" id="8527558at2"/>
<reference evidence="1 2" key="1">
    <citation type="submission" date="2019-03" db="EMBL/GenBank/DDBJ databases">
        <title>Draft Genome Sequence of Duganella callidus sp. nov., a Novel Duganella Species Isolated from Cultivated Soil.</title>
        <authorList>
            <person name="Raths R."/>
            <person name="Peta V."/>
            <person name="Bucking H."/>
        </authorList>
    </citation>
    <scope>NUCLEOTIDE SEQUENCE [LARGE SCALE GENOMIC DNA]</scope>
    <source>
        <strain evidence="1 2">DN04</strain>
    </source>
</reference>
<proteinExistence type="predicted"/>
<sequence length="71" mass="7871">MNELPETGFLKLSQILGDLKASPPIPPIIPVSKSTWFAGVKAKKFPQPVRFGAWSTFYRVEDIRALLATAK</sequence>
<name>A0A4Y9SAL3_9BURK</name>
<dbReference type="Proteomes" id="UP000297729">
    <property type="component" value="Unassembled WGS sequence"/>
</dbReference>
<dbReference type="EMBL" id="SPVG01000178">
    <property type="protein sequence ID" value="TFW18862.1"/>
    <property type="molecule type" value="Genomic_DNA"/>
</dbReference>
<gene>
    <name evidence="1" type="ORF">E4L98_17190</name>
</gene>
<comment type="caution">
    <text evidence="1">The sequence shown here is derived from an EMBL/GenBank/DDBJ whole genome shotgun (WGS) entry which is preliminary data.</text>
</comment>
<dbReference type="AlphaFoldDB" id="A0A4Y9SAL3"/>
<keyword evidence="2" id="KW-1185">Reference proteome</keyword>
<protein>
    <submittedName>
        <fullName evidence="1">Transcriptional regulator</fullName>
    </submittedName>
</protein>
<evidence type="ECO:0000313" key="1">
    <source>
        <dbReference type="EMBL" id="TFW18862.1"/>
    </source>
</evidence>